<dbReference type="SUPFAM" id="SSF51120">
    <property type="entry name" value="beta-Roll"/>
    <property type="match status" value="2"/>
</dbReference>
<dbReference type="Pfam" id="PF00353">
    <property type="entry name" value="HemolysinCabind"/>
    <property type="match status" value="4"/>
</dbReference>
<evidence type="ECO:0000256" key="2">
    <source>
        <dbReference type="ARBA" id="ARBA00022525"/>
    </source>
</evidence>
<dbReference type="PANTHER" id="PTHR38340:SF1">
    <property type="entry name" value="S-LAYER PROTEIN"/>
    <property type="match status" value="1"/>
</dbReference>
<reference evidence="4 5" key="1">
    <citation type="submission" date="2019-10" db="EMBL/GenBank/DDBJ databases">
        <title>Epibacterium sp. nov., isolated from seawater.</title>
        <authorList>
            <person name="Zhang X."/>
            <person name="Li N."/>
        </authorList>
    </citation>
    <scope>NUCLEOTIDE SEQUENCE [LARGE SCALE GENOMIC DNA]</scope>
    <source>
        <strain evidence="4 5">SM1979</strain>
    </source>
</reference>
<dbReference type="GO" id="GO:0005576">
    <property type="term" value="C:extracellular region"/>
    <property type="evidence" value="ECO:0007669"/>
    <property type="project" value="UniProtKB-SubCell"/>
</dbReference>
<evidence type="ECO:0000256" key="3">
    <source>
        <dbReference type="SAM" id="MobiDB-lite"/>
    </source>
</evidence>
<comment type="caution">
    <text evidence="4">The sequence shown here is derived from an EMBL/GenBank/DDBJ whole genome shotgun (WGS) entry which is preliminary data.</text>
</comment>
<dbReference type="GO" id="GO:0005509">
    <property type="term" value="F:calcium ion binding"/>
    <property type="evidence" value="ECO:0007669"/>
    <property type="project" value="InterPro"/>
</dbReference>
<keyword evidence="2" id="KW-0964">Secreted</keyword>
<protein>
    <submittedName>
        <fullName evidence="4">Calcium-binding protein</fullName>
    </submittedName>
</protein>
<feature type="region of interest" description="Disordered" evidence="3">
    <location>
        <begin position="320"/>
        <end position="363"/>
    </location>
</feature>
<dbReference type="InterPro" id="IPR001343">
    <property type="entry name" value="Hemolysn_Ca-bd"/>
</dbReference>
<dbReference type="PANTHER" id="PTHR38340">
    <property type="entry name" value="S-LAYER PROTEIN"/>
    <property type="match status" value="1"/>
</dbReference>
<dbReference type="InterPro" id="IPR050557">
    <property type="entry name" value="RTX_toxin/Mannuronan_C5-epim"/>
</dbReference>
<dbReference type="PRINTS" id="PR00313">
    <property type="entry name" value="CABNDNGRPT"/>
</dbReference>
<evidence type="ECO:0000313" key="5">
    <source>
        <dbReference type="Proteomes" id="UP000444174"/>
    </source>
</evidence>
<dbReference type="Gene3D" id="2.150.10.10">
    <property type="entry name" value="Serralysin-like metalloprotease, C-terminal"/>
    <property type="match status" value="3"/>
</dbReference>
<dbReference type="InterPro" id="IPR011049">
    <property type="entry name" value="Serralysin-like_metalloprot_C"/>
</dbReference>
<dbReference type="InterPro" id="IPR018511">
    <property type="entry name" value="Hemolysin-typ_Ca-bd_CS"/>
</dbReference>
<dbReference type="EMBL" id="WIBF01000001">
    <property type="protein sequence ID" value="MQQ06972.1"/>
    <property type="molecule type" value="Genomic_DNA"/>
</dbReference>
<comment type="subcellular location">
    <subcellularLocation>
        <location evidence="1">Secreted</location>
    </subcellularLocation>
</comment>
<feature type="compositionally biased region" description="Polar residues" evidence="3">
    <location>
        <begin position="338"/>
        <end position="348"/>
    </location>
</feature>
<keyword evidence="5" id="KW-1185">Reference proteome</keyword>
<proteinExistence type="predicted"/>
<dbReference type="PROSITE" id="PS00330">
    <property type="entry name" value="HEMOLYSIN_CALCIUM"/>
    <property type="match status" value="5"/>
</dbReference>
<sequence length="466" mass="48363">MMAVVTFRPTVEQFDILSTATPLFFLVQSTDTILTNTGDTLRLEYNGTSLPAARDAFITATGDFTADSMDDWTISSVTYGRAEKVIFTIKELALTGRDILDADSGNELLEILLAGDDTITLEPGDARAIIEGFEGDDRIILNEQSQDVFGALGIDTVVIDSRIREAEFGGDTFAFSVETGPDNRDFLIGVEAIEFRDQSVALSVANDGGDVLTGNTVDGLAHDLLFGGDADDRLVGLSGNDWLFGEGGTDTLVGGGGRDNLNGGAGNDNLLGARGLDTLSGGSGDDVLNGGGGADRLFGGSGQDTLIGGGQSDRLVGARGADRLQGGGGNDTVLGGSSRDTLLGNNGRDTLRGGGGNDSLNGGNANDALFGGAGSDRIDGGRGNDRLTGNGGNDTFVFSQINSGRDRITDFTIGRDQIEITAGDIDFDDLQFSAANQGAQINFGQTTIIVEDASVSDLNDSDNFLF</sequence>
<dbReference type="AlphaFoldDB" id="A0A843YCB6"/>
<evidence type="ECO:0000256" key="1">
    <source>
        <dbReference type="ARBA" id="ARBA00004613"/>
    </source>
</evidence>
<dbReference type="Proteomes" id="UP000444174">
    <property type="component" value="Unassembled WGS sequence"/>
</dbReference>
<name>A0A843YCB6_9RHOB</name>
<gene>
    <name evidence="4" type="ORF">GFB49_00740</name>
</gene>
<organism evidence="4 5">
    <name type="scientific">Tritonibacter litoralis</name>
    <dbReference type="NCBI Taxonomy" id="2662264"/>
    <lineage>
        <taxon>Bacteria</taxon>
        <taxon>Pseudomonadati</taxon>
        <taxon>Pseudomonadota</taxon>
        <taxon>Alphaproteobacteria</taxon>
        <taxon>Rhodobacterales</taxon>
        <taxon>Paracoccaceae</taxon>
        <taxon>Tritonibacter</taxon>
    </lineage>
</organism>
<accession>A0A843YCB6</accession>
<evidence type="ECO:0000313" key="4">
    <source>
        <dbReference type="EMBL" id="MQQ06972.1"/>
    </source>
</evidence>